<evidence type="ECO:0000256" key="2">
    <source>
        <dbReference type="SAM" id="Phobius"/>
    </source>
</evidence>
<keyword evidence="2" id="KW-0812">Transmembrane</keyword>
<gene>
    <name evidence="3" type="ORF">EVAR_50037_1</name>
</gene>
<keyword evidence="2" id="KW-0472">Membrane</keyword>
<evidence type="ECO:0000256" key="1">
    <source>
        <dbReference type="SAM" id="MobiDB-lite"/>
    </source>
</evidence>
<accession>A0A4C1XGL1</accession>
<keyword evidence="4" id="KW-1185">Reference proteome</keyword>
<protein>
    <submittedName>
        <fullName evidence="3">Uncharacterized protein</fullName>
    </submittedName>
</protein>
<evidence type="ECO:0000313" key="4">
    <source>
        <dbReference type="Proteomes" id="UP000299102"/>
    </source>
</evidence>
<organism evidence="3 4">
    <name type="scientific">Eumeta variegata</name>
    <name type="common">Bagworm moth</name>
    <name type="synonym">Eumeta japonica</name>
    <dbReference type="NCBI Taxonomy" id="151549"/>
    <lineage>
        <taxon>Eukaryota</taxon>
        <taxon>Metazoa</taxon>
        <taxon>Ecdysozoa</taxon>
        <taxon>Arthropoda</taxon>
        <taxon>Hexapoda</taxon>
        <taxon>Insecta</taxon>
        <taxon>Pterygota</taxon>
        <taxon>Neoptera</taxon>
        <taxon>Endopterygota</taxon>
        <taxon>Lepidoptera</taxon>
        <taxon>Glossata</taxon>
        <taxon>Ditrysia</taxon>
        <taxon>Tineoidea</taxon>
        <taxon>Psychidae</taxon>
        <taxon>Oiketicinae</taxon>
        <taxon>Eumeta</taxon>
    </lineage>
</organism>
<keyword evidence="2" id="KW-1133">Transmembrane helix</keyword>
<feature type="region of interest" description="Disordered" evidence="1">
    <location>
        <begin position="181"/>
        <end position="209"/>
    </location>
</feature>
<evidence type="ECO:0000313" key="3">
    <source>
        <dbReference type="EMBL" id="GBP63081.1"/>
    </source>
</evidence>
<feature type="transmembrane region" description="Helical" evidence="2">
    <location>
        <begin position="137"/>
        <end position="159"/>
    </location>
</feature>
<name>A0A4C1XGL1_EUMVA</name>
<dbReference type="AlphaFoldDB" id="A0A4C1XGL1"/>
<comment type="caution">
    <text evidence="3">The sequence shown here is derived from an EMBL/GenBank/DDBJ whole genome shotgun (WGS) entry which is preliminary data.</text>
</comment>
<sequence>MANLKKRLLFFEYAEVIFRITTKRNSGPQTRTLTDIYLQSNIQNTKKTTGTSAPRRTYRIDPGYLINNHNKEEILKCGKERRPGLRLVVLFMDCYAERLEISVCCTTEPRSMSISPGLKVLLNGSIFKTRKKQCKDFVALSLLEVGGMLVAIIFGGPGFEGGDHTSHYKWECNDGVLQDRGSYEPTATHNRRQESGAEGEQEEPQEACLGQNTRKEQVYLKQIVLLDIVPTVLLDPKTTPTRAQKGEIDLPASVPVRRQRDHYANAFSEFIALISATL</sequence>
<dbReference type="EMBL" id="BGZK01000858">
    <property type="protein sequence ID" value="GBP63081.1"/>
    <property type="molecule type" value="Genomic_DNA"/>
</dbReference>
<proteinExistence type="predicted"/>
<dbReference type="Proteomes" id="UP000299102">
    <property type="component" value="Unassembled WGS sequence"/>
</dbReference>
<reference evidence="3 4" key="1">
    <citation type="journal article" date="2019" name="Commun. Biol.">
        <title>The bagworm genome reveals a unique fibroin gene that provides high tensile strength.</title>
        <authorList>
            <person name="Kono N."/>
            <person name="Nakamura H."/>
            <person name="Ohtoshi R."/>
            <person name="Tomita M."/>
            <person name="Numata K."/>
            <person name="Arakawa K."/>
        </authorList>
    </citation>
    <scope>NUCLEOTIDE SEQUENCE [LARGE SCALE GENOMIC DNA]</scope>
</reference>